<protein>
    <recommendedName>
        <fullName evidence="3">Zinc ribbon domain-containing protein</fullName>
    </recommendedName>
</protein>
<comment type="caution">
    <text evidence="1">The sequence shown here is derived from an EMBL/GenBank/DDBJ whole genome shotgun (WGS) entry which is preliminary data.</text>
</comment>
<evidence type="ECO:0008006" key="3">
    <source>
        <dbReference type="Google" id="ProtNLM"/>
    </source>
</evidence>
<evidence type="ECO:0000313" key="1">
    <source>
        <dbReference type="EMBL" id="RKH03499.1"/>
    </source>
</evidence>
<dbReference type="OrthoDB" id="5381638at2"/>
<evidence type="ECO:0000313" key="2">
    <source>
        <dbReference type="Proteomes" id="UP000268313"/>
    </source>
</evidence>
<dbReference type="AlphaFoldDB" id="A0A3A8K8H2"/>
<dbReference type="EMBL" id="RAWE01000040">
    <property type="protein sequence ID" value="RKH03499.1"/>
    <property type="molecule type" value="Genomic_DNA"/>
</dbReference>
<dbReference type="Proteomes" id="UP000268313">
    <property type="component" value="Unassembled WGS sequence"/>
</dbReference>
<name>A0A3A8K8H2_9BACT</name>
<gene>
    <name evidence="1" type="ORF">D7X32_13965</name>
</gene>
<keyword evidence="2" id="KW-1185">Reference proteome</keyword>
<sequence length="188" mass="19651">MIICPVCDHVQSEGEECEGCGKRFPGLATPPAPVVTPLPELELTHHAGGRVPVDAPVMPELDLTRLRSGPDLPAMSVPDLELTRSGVTGEVPVAQMTDLDTGRAQDDGVRTAAPVGAVTCRYCRHVQAEGLLCDGCGMRLPRVRVAAAATAKRKGADDGERVPCPSCHVPGWPGRPCVACGTKVEAEG</sequence>
<organism evidence="1 2">
    <name type="scientific">Corallococcus carmarthensis</name>
    <dbReference type="NCBI Taxonomy" id="2316728"/>
    <lineage>
        <taxon>Bacteria</taxon>
        <taxon>Pseudomonadati</taxon>
        <taxon>Myxococcota</taxon>
        <taxon>Myxococcia</taxon>
        <taxon>Myxococcales</taxon>
        <taxon>Cystobacterineae</taxon>
        <taxon>Myxococcaceae</taxon>
        <taxon>Corallococcus</taxon>
    </lineage>
</organism>
<proteinExistence type="predicted"/>
<accession>A0A3A8K8H2</accession>
<reference evidence="2" key="1">
    <citation type="submission" date="2018-09" db="EMBL/GenBank/DDBJ databases">
        <authorList>
            <person name="Livingstone P.G."/>
            <person name="Whitworth D.E."/>
        </authorList>
    </citation>
    <scope>NUCLEOTIDE SEQUENCE [LARGE SCALE GENOMIC DNA]</scope>
    <source>
        <strain evidence="2">CA043D</strain>
    </source>
</reference>